<dbReference type="GeneID" id="37033105"/>
<proteinExistence type="predicted"/>
<dbReference type="OrthoDB" id="10395871at2759"/>
<protein>
    <submittedName>
        <fullName evidence="1">Uncharacterized protein</fullName>
    </submittedName>
</protein>
<organism evidence="1 2">
    <name type="scientific">Ceraceosorus guamensis</name>
    <dbReference type="NCBI Taxonomy" id="1522189"/>
    <lineage>
        <taxon>Eukaryota</taxon>
        <taxon>Fungi</taxon>
        <taxon>Dikarya</taxon>
        <taxon>Basidiomycota</taxon>
        <taxon>Ustilaginomycotina</taxon>
        <taxon>Exobasidiomycetes</taxon>
        <taxon>Ceraceosorales</taxon>
        <taxon>Ceraceosoraceae</taxon>
        <taxon>Ceraceosorus</taxon>
    </lineage>
</organism>
<dbReference type="RefSeq" id="XP_025372053.1">
    <property type="nucleotide sequence ID" value="XM_025511235.1"/>
</dbReference>
<dbReference type="EMBL" id="KZ819358">
    <property type="protein sequence ID" value="PWN44893.1"/>
    <property type="molecule type" value="Genomic_DNA"/>
</dbReference>
<evidence type="ECO:0000313" key="2">
    <source>
        <dbReference type="Proteomes" id="UP000245783"/>
    </source>
</evidence>
<gene>
    <name evidence="1" type="ORF">IE81DRAFT_242160</name>
</gene>
<name>A0A316WA98_9BASI</name>
<keyword evidence="2" id="KW-1185">Reference proteome</keyword>
<dbReference type="AlphaFoldDB" id="A0A316WA98"/>
<dbReference type="InParanoid" id="A0A316WA98"/>
<accession>A0A316WA98</accession>
<sequence length="87" mass="9669">MWSGAMTGLTAAALVCGPLLDHAMLRLERKYRSRTKLIFAGMGMRPRSCRPASSLMGAHQERAELNFGPRYVNHTSKCRILAAQHGR</sequence>
<reference evidence="1 2" key="1">
    <citation type="journal article" date="2018" name="Mol. Biol. Evol.">
        <title>Broad Genomic Sampling Reveals a Smut Pathogenic Ancestry of the Fungal Clade Ustilaginomycotina.</title>
        <authorList>
            <person name="Kijpornyongpan T."/>
            <person name="Mondo S.J."/>
            <person name="Barry K."/>
            <person name="Sandor L."/>
            <person name="Lee J."/>
            <person name="Lipzen A."/>
            <person name="Pangilinan J."/>
            <person name="LaButti K."/>
            <person name="Hainaut M."/>
            <person name="Henrissat B."/>
            <person name="Grigoriev I.V."/>
            <person name="Spatafora J.W."/>
            <person name="Aime M.C."/>
        </authorList>
    </citation>
    <scope>NUCLEOTIDE SEQUENCE [LARGE SCALE GENOMIC DNA]</scope>
    <source>
        <strain evidence="1 2">MCA 4658</strain>
    </source>
</reference>
<evidence type="ECO:0000313" key="1">
    <source>
        <dbReference type="EMBL" id="PWN44893.1"/>
    </source>
</evidence>
<dbReference type="Proteomes" id="UP000245783">
    <property type="component" value="Unassembled WGS sequence"/>
</dbReference>